<keyword evidence="2" id="KW-0378">Hydrolase</keyword>
<organism evidence="2 3">
    <name type="scientific">Rarobacter faecitabidus</name>
    <dbReference type="NCBI Taxonomy" id="13243"/>
    <lineage>
        <taxon>Bacteria</taxon>
        <taxon>Bacillati</taxon>
        <taxon>Actinomycetota</taxon>
        <taxon>Actinomycetes</taxon>
        <taxon>Micrococcales</taxon>
        <taxon>Rarobacteraceae</taxon>
        <taxon>Rarobacter</taxon>
    </lineage>
</organism>
<proteinExistence type="predicted"/>
<keyword evidence="3" id="KW-1185">Reference proteome</keyword>
<feature type="domain" description="Peptidase M15C" evidence="1">
    <location>
        <begin position="65"/>
        <end position="136"/>
    </location>
</feature>
<dbReference type="Pfam" id="PF13539">
    <property type="entry name" value="Peptidase_M15_4"/>
    <property type="match status" value="1"/>
</dbReference>
<keyword evidence="2" id="KW-0645">Protease</keyword>
<accession>A0A542ZAI6</accession>
<comment type="caution">
    <text evidence="2">The sequence shown here is derived from an EMBL/GenBank/DDBJ whole genome shotgun (WGS) entry which is preliminary data.</text>
</comment>
<name>A0A542ZAI6_RARFA</name>
<sequence length="222" mass="24809">MAVSMNGWKVDPLITRITAAGKAAWVRRGDVARLIRWLGIAYALEVEPLLSFNGWRSAALNASTGTPVQNSNHRSATAIDINGGKYPYEYTHRPSWKDPVPAAIKAKIRKVLVRVPEIGWGADFASPYRDPMHYEIRNGVSAAKIKARLDVLGVGWWHVHQATTGNAKACLYKTRETGKANITRRRGIGRNLYIVYVTPDRVWAMTKKGDWIKTSKLTKGKK</sequence>
<reference evidence="2 3" key="1">
    <citation type="submission" date="2019-06" db="EMBL/GenBank/DDBJ databases">
        <title>Sequencing the genomes of 1000 actinobacteria strains.</title>
        <authorList>
            <person name="Klenk H.-P."/>
        </authorList>
    </citation>
    <scope>NUCLEOTIDE SEQUENCE [LARGE SCALE GENOMIC DNA]</scope>
    <source>
        <strain evidence="2 3">DSM 4813</strain>
    </source>
</reference>
<dbReference type="InterPro" id="IPR039561">
    <property type="entry name" value="Peptidase_M15C"/>
</dbReference>
<protein>
    <submittedName>
        <fullName evidence="2">D-alanyl-D-alanine carboxypeptidase-like protein</fullName>
    </submittedName>
</protein>
<dbReference type="InterPro" id="IPR009045">
    <property type="entry name" value="Zn_M74/Hedgehog-like"/>
</dbReference>
<evidence type="ECO:0000259" key="1">
    <source>
        <dbReference type="Pfam" id="PF13539"/>
    </source>
</evidence>
<dbReference type="EMBL" id="VFOS01000004">
    <property type="protein sequence ID" value="TQL57359.1"/>
    <property type="molecule type" value="Genomic_DNA"/>
</dbReference>
<dbReference type="RefSeq" id="WP_170222715.1">
    <property type="nucleotide sequence ID" value="NZ_BAAASV010000002.1"/>
</dbReference>
<gene>
    <name evidence="2" type="ORF">FB461_2091</name>
</gene>
<dbReference type="SUPFAM" id="SSF55166">
    <property type="entry name" value="Hedgehog/DD-peptidase"/>
    <property type="match status" value="1"/>
</dbReference>
<keyword evidence="2" id="KW-0121">Carboxypeptidase</keyword>
<dbReference type="Proteomes" id="UP000315389">
    <property type="component" value="Unassembled WGS sequence"/>
</dbReference>
<dbReference type="AlphaFoldDB" id="A0A542ZAI6"/>
<evidence type="ECO:0000313" key="2">
    <source>
        <dbReference type="EMBL" id="TQL57359.1"/>
    </source>
</evidence>
<evidence type="ECO:0000313" key="3">
    <source>
        <dbReference type="Proteomes" id="UP000315389"/>
    </source>
</evidence>
<dbReference type="GO" id="GO:0004180">
    <property type="term" value="F:carboxypeptidase activity"/>
    <property type="evidence" value="ECO:0007669"/>
    <property type="project" value="UniProtKB-KW"/>
</dbReference>